<dbReference type="RefSeq" id="WP_013626235.1">
    <property type="nucleotide sequence ID" value="NC_015172.1"/>
</dbReference>
<proteinExistence type="predicted"/>
<protein>
    <recommendedName>
        <fullName evidence="3">ATPase</fullName>
    </recommendedName>
</protein>
<dbReference type="KEGG" id="sgy:Sgly_3246"/>
<evidence type="ECO:0008006" key="3">
    <source>
        <dbReference type="Google" id="ProtNLM"/>
    </source>
</evidence>
<reference evidence="1 2" key="1">
    <citation type="journal article" date="2011" name="Stand. Genomic Sci.">
        <title>Complete genome sequence of Syntrophobotulus glycolicus type strain (FlGlyR).</title>
        <authorList>
            <person name="Han C."/>
            <person name="Mwirichia R."/>
            <person name="Chertkov O."/>
            <person name="Held B."/>
            <person name="Lapidus A."/>
            <person name="Nolan M."/>
            <person name="Lucas S."/>
            <person name="Hammon N."/>
            <person name="Deshpande S."/>
            <person name="Cheng J.F."/>
            <person name="Tapia R."/>
            <person name="Goodwin L."/>
            <person name="Pitluck S."/>
            <person name="Huntemann M."/>
            <person name="Liolios K."/>
            <person name="Ivanova N."/>
            <person name="Pagani I."/>
            <person name="Mavromatis K."/>
            <person name="Ovchinikova G."/>
            <person name="Pati A."/>
            <person name="Chen A."/>
            <person name="Palaniappan K."/>
            <person name="Land M."/>
            <person name="Hauser L."/>
            <person name="Brambilla E.M."/>
            <person name="Rohde M."/>
            <person name="Spring S."/>
            <person name="Sikorski J."/>
            <person name="Goker M."/>
            <person name="Woyke T."/>
            <person name="Bristow J."/>
            <person name="Eisen J.A."/>
            <person name="Markowitz V."/>
            <person name="Hugenholtz P."/>
            <person name="Kyrpides N.C."/>
            <person name="Klenk H.P."/>
            <person name="Detter J.C."/>
        </authorList>
    </citation>
    <scope>NUCLEOTIDE SEQUENCE [LARGE SCALE GENOMIC DNA]</scope>
    <source>
        <strain evidence="2">DSM 8271 / FlGlyR</strain>
    </source>
</reference>
<evidence type="ECO:0000313" key="2">
    <source>
        <dbReference type="Proteomes" id="UP000007488"/>
    </source>
</evidence>
<sequence>MGNMVGVRHYFIEAFTPNGYISLLPKLLAKRKHTYLLQGGPGTGKSTMIKLIGIQLLDRGYDLDYIRSIRDPDSVAGFLLPKQQICLLDVKEFATDDINFAEGDVRLIDTNRFCDRIKAGKYKNEIAKIEFELEALETKLLYQLSIEYKDETISKDFKLEHIFNKAITREGMSESTVNKAGQTGELERILLAIKKEAISFLFLHALQIEGWLNLAPRYLKQYDCICLETEDPNRILGDIFKETRSMGQAADIVVHPLFTDSLIGIVFPEKNLAIWRGDPNGLEEQGLTDEHGREIVKTLEAYRKKRIELKNLMNKCANFEGMDKLRTDILNSILAQLI</sequence>
<dbReference type="OrthoDB" id="9781752at2"/>
<organism evidence="1 2">
    <name type="scientific">Syntrophobotulus glycolicus (strain DSM 8271 / FlGlyR)</name>
    <dbReference type="NCBI Taxonomy" id="645991"/>
    <lineage>
        <taxon>Bacteria</taxon>
        <taxon>Bacillati</taxon>
        <taxon>Bacillota</taxon>
        <taxon>Clostridia</taxon>
        <taxon>Eubacteriales</taxon>
        <taxon>Desulfitobacteriaceae</taxon>
        <taxon>Syntrophobotulus</taxon>
    </lineage>
</organism>
<dbReference type="eggNOG" id="COG1763">
    <property type="taxonomic scope" value="Bacteria"/>
</dbReference>
<dbReference type="STRING" id="645991.Sgly_3246"/>
<dbReference type="AlphaFoldDB" id="F0T282"/>
<reference evidence="2" key="2">
    <citation type="submission" date="2011-02" db="EMBL/GenBank/DDBJ databases">
        <title>The complete genome of Syntrophobotulus glycolicus DSM 8271.</title>
        <authorList>
            <person name="Lucas S."/>
            <person name="Copeland A."/>
            <person name="Lapidus A."/>
            <person name="Bruce D."/>
            <person name="Goodwin L."/>
            <person name="Pitluck S."/>
            <person name="Kyrpides N."/>
            <person name="Mavromatis K."/>
            <person name="Pagani I."/>
            <person name="Ivanova N."/>
            <person name="Mikhailova N."/>
            <person name="Chertkov O."/>
            <person name="Held B."/>
            <person name="Detter J.C."/>
            <person name="Tapia R."/>
            <person name="Han C."/>
            <person name="Land M."/>
            <person name="Hauser L."/>
            <person name="Markowitz V."/>
            <person name="Cheng J.-F."/>
            <person name="Hugenholtz P."/>
            <person name="Woyke T."/>
            <person name="Wu D."/>
            <person name="Spring S."/>
            <person name="Schroeder M."/>
            <person name="Brambilla E."/>
            <person name="Klenk H.-P."/>
            <person name="Eisen J.A."/>
        </authorList>
    </citation>
    <scope>NUCLEOTIDE SEQUENCE [LARGE SCALE GENOMIC DNA]</scope>
    <source>
        <strain evidence="2">DSM 8271 / FlGlyR</strain>
    </source>
</reference>
<dbReference type="HOGENOM" id="CLU_793929_0_0_9"/>
<gene>
    <name evidence="1" type="ordered locus">Sgly_3246</name>
</gene>
<dbReference type="Proteomes" id="UP000007488">
    <property type="component" value="Chromosome"/>
</dbReference>
<evidence type="ECO:0000313" key="1">
    <source>
        <dbReference type="EMBL" id="ADY57510.1"/>
    </source>
</evidence>
<accession>F0T282</accession>
<keyword evidence="2" id="KW-1185">Reference proteome</keyword>
<dbReference type="InterPro" id="IPR027417">
    <property type="entry name" value="P-loop_NTPase"/>
</dbReference>
<name>F0T282_SYNGF</name>
<dbReference type="SUPFAM" id="SSF52540">
    <property type="entry name" value="P-loop containing nucleoside triphosphate hydrolases"/>
    <property type="match status" value="2"/>
</dbReference>
<dbReference type="Gene3D" id="3.40.50.300">
    <property type="entry name" value="P-loop containing nucleotide triphosphate hydrolases"/>
    <property type="match status" value="1"/>
</dbReference>
<dbReference type="EMBL" id="CP002547">
    <property type="protein sequence ID" value="ADY57510.1"/>
    <property type="molecule type" value="Genomic_DNA"/>
</dbReference>